<sequence length="167" mass="17698">MKSIALLTVAALGLGLGACGKMQMPPSDLVEVAPTSPALLQGTWAGTLTQLKADGAAAQGRDPLLRTTLAADGKQAFNVAGTAEYEDKEWTVTGKLDLGDDLRVAAQAEEEADYGLRGQLQLKNDTQTVTVYVFGELDKDGKLINNLYNAELEHPELGIIGGTLTRR</sequence>
<accession>A0A431VW37</accession>
<name>A0A431VW37_9DEIO</name>
<dbReference type="RefSeq" id="WP_126352004.1">
    <property type="nucleotide sequence ID" value="NZ_CP086380.1"/>
</dbReference>
<evidence type="ECO:0000313" key="1">
    <source>
        <dbReference type="EMBL" id="RTR27259.1"/>
    </source>
</evidence>
<comment type="caution">
    <text evidence="1">The sequence shown here is derived from an EMBL/GenBank/DDBJ whole genome shotgun (WGS) entry which is preliminary data.</text>
</comment>
<gene>
    <name evidence="1" type="ORF">EJ104_06785</name>
</gene>
<dbReference type="Proteomes" id="UP000277766">
    <property type="component" value="Unassembled WGS sequence"/>
</dbReference>
<reference evidence="1 2" key="1">
    <citation type="submission" date="2018-12" db="EMBL/GenBank/DDBJ databases">
        <title>Deinococcus radiophilus ATCC 27603 genome sequencing and assembly.</title>
        <authorList>
            <person name="Maclea K.S."/>
            <person name="Maynard C.R."/>
        </authorList>
    </citation>
    <scope>NUCLEOTIDE SEQUENCE [LARGE SCALE GENOMIC DNA]</scope>
    <source>
        <strain evidence="1 2">ATCC 27603</strain>
    </source>
</reference>
<evidence type="ECO:0008006" key="3">
    <source>
        <dbReference type="Google" id="ProtNLM"/>
    </source>
</evidence>
<keyword evidence="2" id="KW-1185">Reference proteome</keyword>
<dbReference type="PROSITE" id="PS51257">
    <property type="entry name" value="PROKAR_LIPOPROTEIN"/>
    <property type="match status" value="1"/>
</dbReference>
<organism evidence="1 2">
    <name type="scientific">Deinococcus radiophilus</name>
    <dbReference type="NCBI Taxonomy" id="32062"/>
    <lineage>
        <taxon>Bacteria</taxon>
        <taxon>Thermotogati</taxon>
        <taxon>Deinococcota</taxon>
        <taxon>Deinococci</taxon>
        <taxon>Deinococcales</taxon>
        <taxon>Deinococcaceae</taxon>
        <taxon>Deinococcus</taxon>
    </lineage>
</organism>
<dbReference type="AlphaFoldDB" id="A0A431VW37"/>
<evidence type="ECO:0000313" key="2">
    <source>
        <dbReference type="Proteomes" id="UP000277766"/>
    </source>
</evidence>
<proteinExistence type="predicted"/>
<dbReference type="EMBL" id="RXPE01000011">
    <property type="protein sequence ID" value="RTR27259.1"/>
    <property type="molecule type" value="Genomic_DNA"/>
</dbReference>
<protein>
    <recommendedName>
        <fullName evidence="3">Lipoprotein</fullName>
    </recommendedName>
</protein>